<sequence>MQPRQRTAIDDDASCGTAYHTPKVYPWRCGPECGLDLLLDSVSTVLEEAQLPLRPVIKASHLMEMLNAAHCYIPCIGYSIASDSALLSVILDKAACYLHSIHSRLATRLVRRINDVEMWRWSTRCILADSFFFVMDLYSDFPVVSHSIADFNQRTKAAHNTCQSAFMQVTLSGEYEEEGETLQVLVDTNRNLVEEDEVLQVDRDIDSCLGISDHILIDAPISVWTIPPGYLALKASIHLTREIIHEGTRYDVPYHHIPNFELGTFGQRCQLNVFFPRLWTPDHSKFEQPWFIKEEKRAFWYEHGIRPAIAALLGDHIASQWPPTFQTEQLRAAKSTSANPGWSTKMIPREAVGHFADAIRTKFDLDVFIDDEDRYWASQFFFLHTIRGVKDTTRHNVNQLAADLALDRFVNFSHLVTNHHLRGEWYVDVAIEISSPRHQCLQWSTQSHCSVVAEALRISNGHASRVTQLSSSKYSRDIVSHLSAVSGFRITPGPQAEGEFEAVYIQAYTTDKTLTSNNEKGHHAKFIEAKDALGQLHPPTVVSALYDI</sequence>
<evidence type="ECO:0000313" key="2">
    <source>
        <dbReference type="Proteomes" id="UP001213000"/>
    </source>
</evidence>
<dbReference type="AlphaFoldDB" id="A0AAD5VHE6"/>
<gene>
    <name evidence="1" type="ORF">NP233_g12258</name>
</gene>
<reference evidence="1" key="1">
    <citation type="submission" date="2022-07" db="EMBL/GenBank/DDBJ databases">
        <title>Genome Sequence of Leucocoprinus birnbaumii.</title>
        <authorList>
            <person name="Buettner E."/>
        </authorList>
    </citation>
    <scope>NUCLEOTIDE SEQUENCE</scope>
    <source>
        <strain evidence="1">VT141</strain>
    </source>
</reference>
<comment type="caution">
    <text evidence="1">The sequence shown here is derived from an EMBL/GenBank/DDBJ whole genome shotgun (WGS) entry which is preliminary data.</text>
</comment>
<dbReference type="EMBL" id="JANIEX010001705">
    <property type="protein sequence ID" value="KAJ3555221.1"/>
    <property type="molecule type" value="Genomic_DNA"/>
</dbReference>
<proteinExistence type="predicted"/>
<protein>
    <submittedName>
        <fullName evidence="1">Uncharacterized protein</fullName>
    </submittedName>
</protein>
<keyword evidence="2" id="KW-1185">Reference proteome</keyword>
<evidence type="ECO:0000313" key="1">
    <source>
        <dbReference type="EMBL" id="KAJ3555221.1"/>
    </source>
</evidence>
<dbReference type="Proteomes" id="UP001213000">
    <property type="component" value="Unassembled WGS sequence"/>
</dbReference>
<accession>A0AAD5VHE6</accession>
<organism evidence="1 2">
    <name type="scientific">Leucocoprinus birnbaumii</name>
    <dbReference type="NCBI Taxonomy" id="56174"/>
    <lineage>
        <taxon>Eukaryota</taxon>
        <taxon>Fungi</taxon>
        <taxon>Dikarya</taxon>
        <taxon>Basidiomycota</taxon>
        <taxon>Agaricomycotina</taxon>
        <taxon>Agaricomycetes</taxon>
        <taxon>Agaricomycetidae</taxon>
        <taxon>Agaricales</taxon>
        <taxon>Agaricineae</taxon>
        <taxon>Agaricaceae</taxon>
        <taxon>Leucocoprinus</taxon>
    </lineage>
</organism>
<name>A0AAD5VHE6_9AGAR</name>